<dbReference type="SUPFAM" id="SSF56925">
    <property type="entry name" value="OMPA-like"/>
    <property type="match status" value="1"/>
</dbReference>
<sequence length="200" mass="22699">MSGFNGWAQKKAVLKQEFHSLRGNNVVDVAIGSSVPNGDYANAMFEIYMHLGYKRYIIPYLNVNLSYNKFNLAYKDVLNEGFMSFDVNLETTLFPYSRFSPYAYIGGGLNAANYFDQSAAKMQGGLGLEYIVTDKIGVKLYSDYNYVYSDELDGRIYGESDDVYWRMALGLNFYFGGSKRKVKTNENEPTIINSNPIINK</sequence>
<dbReference type="AlphaFoldDB" id="A0A3D6BRI7"/>
<organism evidence="1 2">
    <name type="scientific">Xanthomarina gelatinilytica</name>
    <dbReference type="NCBI Taxonomy" id="1137281"/>
    <lineage>
        <taxon>Bacteria</taxon>
        <taxon>Pseudomonadati</taxon>
        <taxon>Bacteroidota</taxon>
        <taxon>Flavobacteriia</taxon>
        <taxon>Flavobacteriales</taxon>
        <taxon>Flavobacteriaceae</taxon>
        <taxon>Xanthomarina</taxon>
    </lineage>
</organism>
<dbReference type="Proteomes" id="UP000263268">
    <property type="component" value="Unassembled WGS sequence"/>
</dbReference>
<proteinExistence type="predicted"/>
<evidence type="ECO:0000313" key="1">
    <source>
        <dbReference type="EMBL" id="HCY81803.1"/>
    </source>
</evidence>
<accession>A0A3D6BRI7</accession>
<dbReference type="EMBL" id="DPRK01000150">
    <property type="protein sequence ID" value="HCY81803.1"/>
    <property type="molecule type" value="Genomic_DNA"/>
</dbReference>
<name>A0A3D6BRI7_9FLAO</name>
<comment type="caution">
    <text evidence="1">The sequence shown here is derived from an EMBL/GenBank/DDBJ whole genome shotgun (WGS) entry which is preliminary data.</text>
</comment>
<dbReference type="InterPro" id="IPR011250">
    <property type="entry name" value="OMP/PagP_B-barrel"/>
</dbReference>
<protein>
    <submittedName>
        <fullName evidence="1">Curli production assembly/transport component CsgG</fullName>
    </submittedName>
</protein>
<gene>
    <name evidence="1" type="ORF">DHV22_09500</name>
</gene>
<evidence type="ECO:0000313" key="2">
    <source>
        <dbReference type="Proteomes" id="UP000263268"/>
    </source>
</evidence>
<reference evidence="1 2" key="1">
    <citation type="journal article" date="2018" name="Nat. Biotechnol.">
        <title>A standardized bacterial taxonomy based on genome phylogeny substantially revises the tree of life.</title>
        <authorList>
            <person name="Parks D.H."/>
            <person name="Chuvochina M."/>
            <person name="Waite D.W."/>
            <person name="Rinke C."/>
            <person name="Skarshewski A."/>
            <person name="Chaumeil P.A."/>
            <person name="Hugenholtz P."/>
        </authorList>
    </citation>
    <scope>NUCLEOTIDE SEQUENCE [LARGE SCALE GENOMIC DNA]</scope>
    <source>
        <strain evidence="1">UBA10227</strain>
    </source>
</reference>